<evidence type="ECO:0000313" key="2">
    <source>
        <dbReference type="EMBL" id="MBM3282093.1"/>
    </source>
</evidence>
<comment type="caution">
    <text evidence="2">The sequence shown here is derived from an EMBL/GenBank/DDBJ whole genome shotgun (WGS) entry which is preliminary data.</text>
</comment>
<gene>
    <name evidence="2" type="ORF">FJY86_02005</name>
</gene>
<dbReference type="AlphaFoldDB" id="A0A8T4C6J1"/>
<feature type="transmembrane region" description="Helical" evidence="1">
    <location>
        <begin position="91"/>
        <end position="109"/>
    </location>
</feature>
<evidence type="ECO:0000256" key="1">
    <source>
        <dbReference type="SAM" id="Phobius"/>
    </source>
</evidence>
<feature type="transmembrane region" description="Helical" evidence="1">
    <location>
        <begin position="186"/>
        <end position="204"/>
    </location>
</feature>
<reference evidence="2" key="1">
    <citation type="submission" date="2019-03" db="EMBL/GenBank/DDBJ databases">
        <title>Lake Tanganyika Metagenome-Assembled Genomes (MAGs).</title>
        <authorList>
            <person name="Tran P."/>
        </authorList>
    </citation>
    <scope>NUCLEOTIDE SEQUENCE</scope>
    <source>
        <strain evidence="2">M_DeepCast_50m_m2_156</strain>
    </source>
</reference>
<dbReference type="Proteomes" id="UP000774699">
    <property type="component" value="Unassembled WGS sequence"/>
</dbReference>
<dbReference type="EMBL" id="VGJJ01000010">
    <property type="protein sequence ID" value="MBM3282093.1"/>
    <property type="molecule type" value="Genomic_DNA"/>
</dbReference>
<evidence type="ECO:0000313" key="3">
    <source>
        <dbReference type="Proteomes" id="UP000774699"/>
    </source>
</evidence>
<keyword evidence="1" id="KW-0812">Transmembrane</keyword>
<feature type="transmembrane region" description="Helical" evidence="1">
    <location>
        <begin position="62"/>
        <end position="85"/>
    </location>
</feature>
<organism evidence="2 3">
    <name type="scientific">Candidatus Iainarchaeum sp</name>
    <dbReference type="NCBI Taxonomy" id="3101447"/>
    <lineage>
        <taxon>Archaea</taxon>
        <taxon>Candidatus Iainarchaeota</taxon>
        <taxon>Candidatus Iainarchaeia</taxon>
        <taxon>Candidatus Iainarchaeales</taxon>
        <taxon>Candidatus Iainarchaeaceae</taxon>
        <taxon>Candidatus Iainarchaeum</taxon>
    </lineage>
</organism>
<feature type="transmembrane region" description="Helical" evidence="1">
    <location>
        <begin position="12"/>
        <end position="41"/>
    </location>
</feature>
<feature type="non-terminal residue" evidence="2">
    <location>
        <position position="221"/>
    </location>
</feature>
<proteinExistence type="predicted"/>
<name>A0A8T4C6J1_9ARCH</name>
<protein>
    <submittedName>
        <fullName evidence="2">Uncharacterized protein</fullName>
    </submittedName>
</protein>
<accession>A0A8T4C6J1</accession>
<sequence>MIEKLLLEQGLPLVLISILAVIILVFLFGTFNTIVYFRILLRPEKEKFLKNKLVSGWPIPPHLSPIIPLSILIVLLPIQILWGVATFQNSGGIAVSILLMLNILFALFINIDKIKAIHFATLYPNGRIAFSDAVRAFLNVNLQHHLAYRIRYSLQFLGMNIFWDAESIFEKYSTFLRRTFAYMRWVLDKVIVIIAIIVVGYFAFSSYSGGNMLGAAGMLAI</sequence>
<keyword evidence="1" id="KW-0472">Membrane</keyword>
<keyword evidence="1" id="KW-1133">Transmembrane helix</keyword>